<feature type="domain" description="CheW-like" evidence="4">
    <location>
        <begin position="3"/>
        <end position="143"/>
    </location>
</feature>
<dbReference type="SUPFAM" id="SSF50341">
    <property type="entry name" value="CheW-like"/>
    <property type="match status" value="1"/>
</dbReference>
<evidence type="ECO:0000256" key="2">
    <source>
        <dbReference type="ARBA" id="ARBA00021483"/>
    </source>
</evidence>
<evidence type="ECO:0000256" key="1">
    <source>
        <dbReference type="ARBA" id="ARBA00004496"/>
    </source>
</evidence>
<comment type="subcellular location">
    <subcellularLocation>
        <location evidence="1">Cytoplasm</location>
    </subcellularLocation>
</comment>
<dbReference type="GO" id="GO:0005829">
    <property type="term" value="C:cytosol"/>
    <property type="evidence" value="ECO:0007669"/>
    <property type="project" value="TreeGrafter"/>
</dbReference>
<keyword evidence="3" id="KW-0963">Cytoplasm</keyword>
<comment type="caution">
    <text evidence="5">The sequence shown here is derived from an EMBL/GenBank/DDBJ whole genome shotgun (WGS) entry which is preliminary data.</text>
</comment>
<dbReference type="PANTHER" id="PTHR22617:SF45">
    <property type="entry name" value="CHEMOTAXIS PROTEIN CHEW"/>
    <property type="match status" value="1"/>
</dbReference>
<dbReference type="AlphaFoldDB" id="A0AA42BPG8"/>
<evidence type="ECO:0000259" key="4">
    <source>
        <dbReference type="PROSITE" id="PS50851"/>
    </source>
</evidence>
<evidence type="ECO:0000313" key="5">
    <source>
        <dbReference type="EMBL" id="MCP3428411.1"/>
    </source>
</evidence>
<name>A0AA42BPG8_9ALTE</name>
<dbReference type="InterPro" id="IPR039315">
    <property type="entry name" value="CheW"/>
</dbReference>
<dbReference type="SMART" id="SM00260">
    <property type="entry name" value="CheW"/>
    <property type="match status" value="1"/>
</dbReference>
<organism evidence="5 6">
    <name type="scientific">Opacimonas viscosa</name>
    <dbReference type="NCBI Taxonomy" id="2961944"/>
    <lineage>
        <taxon>Bacteria</taxon>
        <taxon>Pseudomonadati</taxon>
        <taxon>Pseudomonadota</taxon>
        <taxon>Gammaproteobacteria</taxon>
        <taxon>Alteromonadales</taxon>
        <taxon>Alteromonadaceae</taxon>
        <taxon>Opacimonas</taxon>
    </lineage>
</organism>
<dbReference type="EMBL" id="JANATA010000007">
    <property type="protein sequence ID" value="MCP3428411.1"/>
    <property type="molecule type" value="Genomic_DNA"/>
</dbReference>
<evidence type="ECO:0000256" key="3">
    <source>
        <dbReference type="ARBA" id="ARBA00022490"/>
    </source>
</evidence>
<dbReference type="Gene3D" id="2.30.30.40">
    <property type="entry name" value="SH3 Domains"/>
    <property type="match status" value="1"/>
</dbReference>
<dbReference type="Proteomes" id="UP001165413">
    <property type="component" value="Unassembled WGS sequence"/>
</dbReference>
<protein>
    <recommendedName>
        <fullName evidence="2">Chemotaxis protein CheW</fullName>
    </recommendedName>
</protein>
<accession>A0AA42BPG8</accession>
<dbReference type="PROSITE" id="PS50851">
    <property type="entry name" value="CHEW"/>
    <property type="match status" value="1"/>
</dbReference>
<evidence type="ECO:0000313" key="6">
    <source>
        <dbReference type="Proteomes" id="UP001165413"/>
    </source>
</evidence>
<dbReference type="RefSeq" id="WP_254099668.1">
    <property type="nucleotide sequence ID" value="NZ_JANATA010000007.1"/>
</dbReference>
<gene>
    <name evidence="5" type="ORF">NLF92_05570</name>
</gene>
<dbReference type="CDD" id="cd00732">
    <property type="entry name" value="CheW"/>
    <property type="match status" value="1"/>
</dbReference>
<dbReference type="InterPro" id="IPR036061">
    <property type="entry name" value="CheW-like_dom_sf"/>
</dbReference>
<keyword evidence="6" id="KW-1185">Reference proteome</keyword>
<sequence length="157" mass="17399">MNNQEYLTFVLGKETYALDILQVKEICSYEPTTPIANAPEYVKGVINLRGDIVPIIDLRVKFGIGQACYNEFTIVIMLNIENRIIGIVVDEVSDVIHINFADIQPAPDFGVAFDNAYLRGLTEVQDNMVIIVNINKLMTSKDIGIFAQMEIAAGATT</sequence>
<reference evidence="5" key="1">
    <citation type="submission" date="2022-07" db="EMBL/GenBank/DDBJ databases">
        <title>Characterization of the Novel Bacterium Alteromonas immobilis LMIT006 and Alteromonas gregis LMIT007.</title>
        <authorList>
            <person name="Lin X."/>
        </authorList>
    </citation>
    <scope>NUCLEOTIDE SEQUENCE</scope>
    <source>
        <strain evidence="5">LMIT007</strain>
    </source>
</reference>
<dbReference type="Pfam" id="PF01584">
    <property type="entry name" value="CheW"/>
    <property type="match status" value="1"/>
</dbReference>
<dbReference type="InterPro" id="IPR002545">
    <property type="entry name" value="CheW-lke_dom"/>
</dbReference>
<dbReference type="Gene3D" id="2.40.50.180">
    <property type="entry name" value="CheA-289, Domain 4"/>
    <property type="match status" value="1"/>
</dbReference>
<dbReference type="PANTHER" id="PTHR22617">
    <property type="entry name" value="CHEMOTAXIS SENSOR HISTIDINE KINASE-RELATED"/>
    <property type="match status" value="1"/>
</dbReference>
<dbReference type="GO" id="GO:0007165">
    <property type="term" value="P:signal transduction"/>
    <property type="evidence" value="ECO:0007669"/>
    <property type="project" value="InterPro"/>
</dbReference>
<proteinExistence type="predicted"/>
<dbReference type="GO" id="GO:0006935">
    <property type="term" value="P:chemotaxis"/>
    <property type="evidence" value="ECO:0007669"/>
    <property type="project" value="InterPro"/>
</dbReference>